<evidence type="ECO:0000313" key="2">
    <source>
        <dbReference type="Proteomes" id="UP000265618"/>
    </source>
</evidence>
<protein>
    <submittedName>
        <fullName evidence="1">Uncharacterized protein</fullName>
    </submittedName>
</protein>
<proteinExistence type="predicted"/>
<feature type="non-terminal residue" evidence="1">
    <location>
        <position position="1"/>
    </location>
</feature>
<comment type="caution">
    <text evidence="1">The sequence shown here is derived from an EMBL/GenBank/DDBJ whole genome shotgun (WGS) entry which is preliminary data.</text>
</comment>
<reference evidence="1 2" key="1">
    <citation type="journal article" date="2018" name="PLoS ONE">
        <title>The draft genome of Kipferlia bialata reveals reductive genome evolution in fornicate parasites.</title>
        <authorList>
            <person name="Tanifuji G."/>
            <person name="Takabayashi S."/>
            <person name="Kume K."/>
            <person name="Takagi M."/>
            <person name="Nakayama T."/>
            <person name="Kamikawa R."/>
            <person name="Inagaki Y."/>
            <person name="Hashimoto T."/>
        </authorList>
    </citation>
    <scope>NUCLEOTIDE SEQUENCE [LARGE SCALE GENOMIC DNA]</scope>
    <source>
        <strain evidence="1">NY0173</strain>
    </source>
</reference>
<dbReference type="EMBL" id="BDIP01002705">
    <property type="protein sequence ID" value="GIQ86705.1"/>
    <property type="molecule type" value="Genomic_DNA"/>
</dbReference>
<name>A0A9K3D1W3_9EUKA</name>
<dbReference type="AlphaFoldDB" id="A0A9K3D1W3"/>
<gene>
    <name evidence="1" type="ORF">KIPB_008606</name>
</gene>
<keyword evidence="2" id="KW-1185">Reference proteome</keyword>
<evidence type="ECO:0000313" key="1">
    <source>
        <dbReference type="EMBL" id="GIQ86705.1"/>
    </source>
</evidence>
<organism evidence="1 2">
    <name type="scientific">Kipferlia bialata</name>
    <dbReference type="NCBI Taxonomy" id="797122"/>
    <lineage>
        <taxon>Eukaryota</taxon>
        <taxon>Metamonada</taxon>
        <taxon>Carpediemonas-like organisms</taxon>
        <taxon>Kipferlia</taxon>
    </lineage>
</organism>
<dbReference type="Proteomes" id="UP000265618">
    <property type="component" value="Unassembled WGS sequence"/>
</dbReference>
<accession>A0A9K3D1W3</accession>
<sequence>STIESVKAFDVDALSTHIAHIAEYTPLAKVVASQSVALREFVQEHKSKLVTEDCALLLSSLSALVTPFRADLKALSALDFDPAESIAFLAAAGELLDRVNAAHHIPLPSDHSVLSLTDKRKYYQVDEFNVLVRELFQLAGVVIDCQTSIKEYQGMSPVSEEDVLDAEYAVDVLEVRIRNHRLSETEREVLRQELTQQQQKVCDIKRARAERESVAEALTGYLVFPDVASALSMDQTPLDPLEHVQTSSLEGEVGMMVKRETETLVEAE</sequence>